<evidence type="ECO:0000256" key="11">
    <source>
        <dbReference type="ARBA" id="ARBA00022729"/>
    </source>
</evidence>
<dbReference type="InterPro" id="IPR001611">
    <property type="entry name" value="Leu-rich_rpt"/>
</dbReference>
<evidence type="ECO:0000256" key="23">
    <source>
        <dbReference type="SAM" id="Phobius"/>
    </source>
</evidence>
<dbReference type="AlphaFoldDB" id="A0A2Z7DD46"/>
<evidence type="ECO:0000256" key="9">
    <source>
        <dbReference type="ARBA" id="ARBA00022679"/>
    </source>
</evidence>
<keyword evidence="7" id="KW-0597">Phosphoprotein</keyword>
<feature type="signal peptide" evidence="24">
    <location>
        <begin position="1"/>
        <end position="16"/>
    </location>
</feature>
<comment type="similarity">
    <text evidence="3">Belongs to the protein kinase superfamily. Ser/Thr protein kinase family.</text>
</comment>
<dbReference type="FunFam" id="3.80.10.10:FF:000288">
    <property type="entry name" value="LRR receptor-like serine/threonine-protein kinase EFR"/>
    <property type="match status" value="1"/>
</dbReference>
<evidence type="ECO:0000256" key="14">
    <source>
        <dbReference type="ARBA" id="ARBA00022777"/>
    </source>
</evidence>
<dbReference type="Gene3D" id="1.10.510.10">
    <property type="entry name" value="Transferase(Phosphotransferase) domain 1"/>
    <property type="match status" value="1"/>
</dbReference>
<dbReference type="InterPro" id="IPR032675">
    <property type="entry name" value="LRR_dom_sf"/>
</dbReference>
<dbReference type="SUPFAM" id="SSF52058">
    <property type="entry name" value="L domain-like"/>
    <property type="match status" value="2"/>
</dbReference>
<dbReference type="PROSITE" id="PS50011">
    <property type="entry name" value="PROTEIN_KINASE_DOM"/>
    <property type="match status" value="1"/>
</dbReference>
<dbReference type="GO" id="GO:0005524">
    <property type="term" value="F:ATP binding"/>
    <property type="evidence" value="ECO:0007669"/>
    <property type="project" value="UniProtKB-UniRule"/>
</dbReference>
<keyword evidence="19" id="KW-0325">Glycoprotein</keyword>
<sequence length="998" mass="110058">MLFCLYFATAPAACLSNETDFSALLAFKKAVDVDPLGALRSWNGTVHYCDWEGILCNQRNRGRVVSLNLTSQGLVGSLSPHLGNLSFLRTFVLQNNSFYGAIPEEFGRLRRLRFLDLSNNSFTGEIPRNLSHCSNLYYLDLIDNNLTGIIIPELGSMSKLEALGLAENSLSGTIPPFIGNLTNLAVLSLALCAFHGEIPESLVQLRSLQFISFELNMLSGEIPSGLYNISGITYFIMSFNRLHGQIPWDIGFTLPKLTYFDLGANDFDGPIPVSLSNASLLENVYLFSNKLTGQNLKYFNRLPSLRELLVTSNSMEGDINFISSLTNCTNLETLGAADNLFGGSLPDSIANLSSQLRVLYLGENQIHGYIPPGIQNLIGLTTIKLGGNFLEGPIPSGIGLLSKLQEIYMGRNELTDEIPPSLGNLTLLNLIDLSHNKFKGMIPQSLSDCIKLLYLDFSFNNLVGPIPRDIFSLSSISISLNFAHNAFTGSIPQEVGSLSNLVDMDLSHNRLSEVIPSTLSSCLLLGRLHLENNSFEGNIPDALNALKGLQDLDLSHNNLSGPIPKFLGNELKLKSLNLSFNRLQGEVPTEGVFRNESAISVEGNENLCGGIAFLKLPPCSYDTNSKKKHSSNLLKILIPLLGTGVICLTFPCIYRFVCRRLMVRMVPSSMPSIEDKFLRLSYAELLKATDGFSEANLLGIGRFGSVYRGFLDDKQMSVAVKVLNLEIKGASKSFMSECSAIKGFRHRNLLKLLSVCESIDFQGNNFKALIYEFMANGSLDEWLHNDYNVRTESESSRILSTTRKLNIAIDIANAVEYLHHGTTSIVIHGDLKPSNILLDENMTAHVGDFGLARVFSNIFPAYDGNSSSLAIKGTFGYIPPEYGMTNSMTMQGDVYSFGILMLEMFTSIRPTDAVALNEHSSLHRLVNHSLHSPEMNIVDQITDLHQHTDHNMHTKIKKCLNSVLEIGVACSMESPKDRKTMTDVVTELDKIRKAYLAE</sequence>
<evidence type="ECO:0000259" key="25">
    <source>
        <dbReference type="PROSITE" id="PS50011"/>
    </source>
</evidence>
<dbReference type="InterPro" id="IPR013210">
    <property type="entry name" value="LRR_N_plant-typ"/>
</dbReference>
<dbReference type="Gene3D" id="3.30.200.20">
    <property type="entry name" value="Phosphorylase Kinase, domain 1"/>
    <property type="match status" value="1"/>
</dbReference>
<gene>
    <name evidence="26" type="ORF">F511_05951</name>
</gene>
<dbReference type="InterPro" id="IPR003591">
    <property type="entry name" value="Leu-rich_rpt_typical-subtyp"/>
</dbReference>
<comment type="subcellular location">
    <subcellularLocation>
        <location evidence="1">Cell membrane</location>
        <topology evidence="1">Single-pass membrane protein</topology>
    </subcellularLocation>
    <subcellularLocation>
        <location evidence="2">Membrane</location>
        <topology evidence="2">Single-pass type I membrane protein</topology>
    </subcellularLocation>
</comment>
<evidence type="ECO:0000256" key="7">
    <source>
        <dbReference type="ARBA" id="ARBA00022553"/>
    </source>
</evidence>
<reference evidence="26 27" key="1">
    <citation type="journal article" date="2015" name="Proc. Natl. Acad. Sci. U.S.A.">
        <title>The resurrection genome of Boea hygrometrica: A blueprint for survival of dehydration.</title>
        <authorList>
            <person name="Xiao L."/>
            <person name="Yang G."/>
            <person name="Zhang L."/>
            <person name="Yang X."/>
            <person name="Zhao S."/>
            <person name="Ji Z."/>
            <person name="Zhou Q."/>
            <person name="Hu M."/>
            <person name="Wang Y."/>
            <person name="Chen M."/>
            <person name="Xu Y."/>
            <person name="Jin H."/>
            <person name="Xiao X."/>
            <person name="Hu G."/>
            <person name="Bao F."/>
            <person name="Hu Y."/>
            <person name="Wan P."/>
            <person name="Li L."/>
            <person name="Deng X."/>
            <person name="Kuang T."/>
            <person name="Xiang C."/>
            <person name="Zhu J.K."/>
            <person name="Oliver M.J."/>
            <person name="He Y."/>
        </authorList>
    </citation>
    <scope>NUCLEOTIDE SEQUENCE [LARGE SCALE GENOMIC DNA]</scope>
    <source>
        <strain evidence="27">cv. XS01</strain>
    </source>
</reference>
<evidence type="ECO:0000256" key="2">
    <source>
        <dbReference type="ARBA" id="ARBA00004479"/>
    </source>
</evidence>
<dbReference type="FunFam" id="3.80.10.10:FF:000095">
    <property type="entry name" value="LRR receptor-like serine/threonine-protein kinase GSO1"/>
    <property type="match status" value="1"/>
</dbReference>
<organism evidence="26 27">
    <name type="scientific">Dorcoceras hygrometricum</name>
    <dbReference type="NCBI Taxonomy" id="472368"/>
    <lineage>
        <taxon>Eukaryota</taxon>
        <taxon>Viridiplantae</taxon>
        <taxon>Streptophyta</taxon>
        <taxon>Embryophyta</taxon>
        <taxon>Tracheophyta</taxon>
        <taxon>Spermatophyta</taxon>
        <taxon>Magnoliopsida</taxon>
        <taxon>eudicotyledons</taxon>
        <taxon>Gunneridae</taxon>
        <taxon>Pentapetalae</taxon>
        <taxon>asterids</taxon>
        <taxon>lamiids</taxon>
        <taxon>Lamiales</taxon>
        <taxon>Gesneriaceae</taxon>
        <taxon>Didymocarpoideae</taxon>
        <taxon>Trichosporeae</taxon>
        <taxon>Loxocarpinae</taxon>
        <taxon>Dorcoceras</taxon>
    </lineage>
</organism>
<feature type="domain" description="Protein kinase" evidence="25">
    <location>
        <begin position="692"/>
        <end position="996"/>
    </location>
</feature>
<dbReference type="InterPro" id="IPR011009">
    <property type="entry name" value="Kinase-like_dom_sf"/>
</dbReference>
<evidence type="ECO:0000256" key="13">
    <source>
        <dbReference type="ARBA" id="ARBA00022741"/>
    </source>
</evidence>
<protein>
    <recommendedName>
        <fullName evidence="4">non-specific serine/threonine protein kinase</fullName>
        <ecNumber evidence="4">2.7.11.1</ecNumber>
    </recommendedName>
</protein>
<evidence type="ECO:0000256" key="16">
    <source>
        <dbReference type="ARBA" id="ARBA00022989"/>
    </source>
</evidence>
<evidence type="ECO:0000256" key="17">
    <source>
        <dbReference type="ARBA" id="ARBA00023136"/>
    </source>
</evidence>
<dbReference type="InterPro" id="IPR017441">
    <property type="entry name" value="Protein_kinase_ATP_BS"/>
</dbReference>
<dbReference type="Proteomes" id="UP000250235">
    <property type="component" value="Unassembled WGS sequence"/>
</dbReference>
<dbReference type="InterPro" id="IPR008271">
    <property type="entry name" value="Ser/Thr_kinase_AS"/>
</dbReference>
<evidence type="ECO:0000256" key="21">
    <source>
        <dbReference type="ARBA" id="ARBA00048679"/>
    </source>
</evidence>
<name>A0A2Z7DD46_9LAMI</name>
<evidence type="ECO:0000256" key="24">
    <source>
        <dbReference type="SAM" id="SignalP"/>
    </source>
</evidence>
<proteinExistence type="inferred from homology"/>
<accession>A0A2Z7DD46</accession>
<keyword evidence="27" id="KW-1185">Reference proteome</keyword>
<dbReference type="Pfam" id="PF23598">
    <property type="entry name" value="LRR_14"/>
    <property type="match status" value="1"/>
</dbReference>
<comment type="catalytic activity">
    <reaction evidence="21">
        <text>L-seryl-[protein] + ATP = O-phospho-L-seryl-[protein] + ADP + H(+)</text>
        <dbReference type="Rhea" id="RHEA:17989"/>
        <dbReference type="Rhea" id="RHEA-COMP:9863"/>
        <dbReference type="Rhea" id="RHEA-COMP:11604"/>
        <dbReference type="ChEBI" id="CHEBI:15378"/>
        <dbReference type="ChEBI" id="CHEBI:29999"/>
        <dbReference type="ChEBI" id="CHEBI:30616"/>
        <dbReference type="ChEBI" id="CHEBI:83421"/>
        <dbReference type="ChEBI" id="CHEBI:456216"/>
        <dbReference type="EC" id="2.7.11.1"/>
    </reaction>
</comment>
<evidence type="ECO:0000256" key="4">
    <source>
        <dbReference type="ARBA" id="ARBA00012513"/>
    </source>
</evidence>
<keyword evidence="12" id="KW-0677">Repeat</keyword>
<evidence type="ECO:0000256" key="22">
    <source>
        <dbReference type="PROSITE-ProRule" id="PRU10141"/>
    </source>
</evidence>
<evidence type="ECO:0000256" key="6">
    <source>
        <dbReference type="ARBA" id="ARBA00022527"/>
    </source>
</evidence>
<evidence type="ECO:0000256" key="3">
    <source>
        <dbReference type="ARBA" id="ARBA00008684"/>
    </source>
</evidence>
<dbReference type="FunFam" id="1.10.510.10:FF:000358">
    <property type="entry name" value="Putative leucine-rich repeat receptor-like serine/threonine-protein kinase"/>
    <property type="match status" value="1"/>
</dbReference>
<evidence type="ECO:0000256" key="10">
    <source>
        <dbReference type="ARBA" id="ARBA00022692"/>
    </source>
</evidence>
<evidence type="ECO:0000313" key="26">
    <source>
        <dbReference type="EMBL" id="KZV57077.1"/>
    </source>
</evidence>
<dbReference type="InterPro" id="IPR000719">
    <property type="entry name" value="Prot_kinase_dom"/>
</dbReference>
<dbReference type="SMART" id="SM00220">
    <property type="entry name" value="S_TKc"/>
    <property type="match status" value="1"/>
</dbReference>
<dbReference type="Pfam" id="PF07714">
    <property type="entry name" value="PK_Tyr_Ser-Thr"/>
    <property type="match status" value="1"/>
</dbReference>
<dbReference type="InterPro" id="IPR055414">
    <property type="entry name" value="LRR_R13L4/SHOC2-like"/>
</dbReference>
<dbReference type="GO" id="GO:0051707">
    <property type="term" value="P:response to other organism"/>
    <property type="evidence" value="ECO:0007669"/>
    <property type="project" value="UniProtKB-ARBA"/>
</dbReference>
<feature type="binding site" evidence="22">
    <location>
        <position position="721"/>
    </location>
    <ligand>
        <name>ATP</name>
        <dbReference type="ChEBI" id="CHEBI:30616"/>
    </ligand>
</feature>
<keyword evidence="8" id="KW-0433">Leucine-rich repeat</keyword>
<evidence type="ECO:0000256" key="8">
    <source>
        <dbReference type="ARBA" id="ARBA00022614"/>
    </source>
</evidence>
<keyword evidence="18 26" id="KW-0675">Receptor</keyword>
<dbReference type="GO" id="GO:0005886">
    <property type="term" value="C:plasma membrane"/>
    <property type="evidence" value="ECO:0007669"/>
    <property type="project" value="UniProtKB-SubCell"/>
</dbReference>
<dbReference type="Pfam" id="PF00560">
    <property type="entry name" value="LRR_1"/>
    <property type="match status" value="7"/>
</dbReference>
<dbReference type="EC" id="2.7.11.1" evidence="4"/>
<evidence type="ECO:0000256" key="12">
    <source>
        <dbReference type="ARBA" id="ARBA00022737"/>
    </source>
</evidence>
<dbReference type="SUPFAM" id="SSF56112">
    <property type="entry name" value="Protein kinase-like (PK-like)"/>
    <property type="match status" value="1"/>
</dbReference>
<dbReference type="InterPro" id="IPR001245">
    <property type="entry name" value="Ser-Thr/Tyr_kinase_cat_dom"/>
</dbReference>
<dbReference type="GO" id="GO:0006952">
    <property type="term" value="P:defense response"/>
    <property type="evidence" value="ECO:0007669"/>
    <property type="project" value="UniProtKB-ARBA"/>
</dbReference>
<dbReference type="OrthoDB" id="676979at2759"/>
<dbReference type="Gene3D" id="3.80.10.10">
    <property type="entry name" value="Ribonuclease Inhibitor"/>
    <property type="match status" value="3"/>
</dbReference>
<dbReference type="EMBL" id="KQ987720">
    <property type="protein sequence ID" value="KZV57077.1"/>
    <property type="molecule type" value="Genomic_DNA"/>
</dbReference>
<keyword evidence="6" id="KW-0723">Serine/threonine-protein kinase</keyword>
<comment type="catalytic activity">
    <reaction evidence="20">
        <text>L-threonyl-[protein] + ATP = O-phospho-L-threonyl-[protein] + ADP + H(+)</text>
        <dbReference type="Rhea" id="RHEA:46608"/>
        <dbReference type="Rhea" id="RHEA-COMP:11060"/>
        <dbReference type="Rhea" id="RHEA-COMP:11605"/>
        <dbReference type="ChEBI" id="CHEBI:15378"/>
        <dbReference type="ChEBI" id="CHEBI:30013"/>
        <dbReference type="ChEBI" id="CHEBI:30616"/>
        <dbReference type="ChEBI" id="CHEBI:61977"/>
        <dbReference type="ChEBI" id="CHEBI:456216"/>
        <dbReference type="EC" id="2.7.11.1"/>
    </reaction>
</comment>
<evidence type="ECO:0000256" key="5">
    <source>
        <dbReference type="ARBA" id="ARBA00022475"/>
    </source>
</evidence>
<keyword evidence="15 22" id="KW-0067">ATP-binding</keyword>
<evidence type="ECO:0000256" key="15">
    <source>
        <dbReference type="ARBA" id="ARBA00022840"/>
    </source>
</evidence>
<evidence type="ECO:0000256" key="20">
    <source>
        <dbReference type="ARBA" id="ARBA00047899"/>
    </source>
</evidence>
<dbReference type="PRINTS" id="PR00019">
    <property type="entry name" value="LEURICHRPT"/>
</dbReference>
<dbReference type="FunFam" id="3.30.200.20:FF:000432">
    <property type="entry name" value="LRR receptor-like serine/threonine-protein kinase EFR"/>
    <property type="match status" value="1"/>
</dbReference>
<keyword evidence="16 23" id="KW-1133">Transmembrane helix</keyword>
<dbReference type="GO" id="GO:0004674">
    <property type="term" value="F:protein serine/threonine kinase activity"/>
    <property type="evidence" value="ECO:0007669"/>
    <property type="project" value="UniProtKB-KW"/>
</dbReference>
<dbReference type="Pfam" id="PF08263">
    <property type="entry name" value="LRRNT_2"/>
    <property type="match status" value="1"/>
</dbReference>
<keyword evidence="14 26" id="KW-0418">Kinase</keyword>
<keyword evidence="11 24" id="KW-0732">Signal</keyword>
<keyword evidence="9" id="KW-0808">Transferase</keyword>
<dbReference type="PANTHER" id="PTHR27000:SF777">
    <property type="entry name" value="PROTEIN KINASE DOMAIN-CONTAINING PROTEIN"/>
    <property type="match status" value="1"/>
</dbReference>
<dbReference type="PROSITE" id="PS00108">
    <property type="entry name" value="PROTEIN_KINASE_ST"/>
    <property type="match status" value="1"/>
</dbReference>
<evidence type="ECO:0000256" key="1">
    <source>
        <dbReference type="ARBA" id="ARBA00004162"/>
    </source>
</evidence>
<keyword evidence="13 22" id="KW-0547">Nucleotide-binding</keyword>
<evidence type="ECO:0000256" key="18">
    <source>
        <dbReference type="ARBA" id="ARBA00023170"/>
    </source>
</evidence>
<dbReference type="SMART" id="SM00369">
    <property type="entry name" value="LRR_TYP"/>
    <property type="match status" value="6"/>
</dbReference>
<dbReference type="PANTHER" id="PTHR27000">
    <property type="entry name" value="LEUCINE-RICH REPEAT RECEPTOR-LIKE PROTEIN KINASE FAMILY PROTEIN-RELATED"/>
    <property type="match status" value="1"/>
</dbReference>
<feature type="chain" id="PRO_5016419021" description="non-specific serine/threonine protein kinase" evidence="24">
    <location>
        <begin position="17"/>
        <end position="998"/>
    </location>
</feature>
<keyword evidence="10 23" id="KW-0812">Transmembrane</keyword>
<keyword evidence="5" id="KW-1003">Cell membrane</keyword>
<dbReference type="PROSITE" id="PS00107">
    <property type="entry name" value="PROTEIN_KINASE_ATP"/>
    <property type="match status" value="1"/>
</dbReference>
<evidence type="ECO:0000256" key="19">
    <source>
        <dbReference type="ARBA" id="ARBA00023180"/>
    </source>
</evidence>
<feature type="transmembrane region" description="Helical" evidence="23">
    <location>
        <begin position="636"/>
        <end position="657"/>
    </location>
</feature>
<evidence type="ECO:0000313" key="27">
    <source>
        <dbReference type="Proteomes" id="UP000250235"/>
    </source>
</evidence>
<keyword evidence="17 23" id="KW-0472">Membrane</keyword>